<reference evidence="7" key="1">
    <citation type="journal article" date="2019" name="Nat. Commun.">
        <title>Genome-wide association mapping of date palm fruit traits.</title>
        <authorList>
            <person name="Hazzouri K.M."/>
            <person name="Gros-Balthazard M."/>
            <person name="Flowers J.M."/>
            <person name="Copetti D."/>
            <person name="Lemansour A."/>
            <person name="Lebrun M."/>
            <person name="Masmoudi K."/>
            <person name="Ferrand S."/>
            <person name="Dhar M.I."/>
            <person name="Fresquez Z.A."/>
            <person name="Rosas U."/>
            <person name="Zhang J."/>
            <person name="Talag J."/>
            <person name="Lee S."/>
            <person name="Kudrna D."/>
            <person name="Powell R.F."/>
            <person name="Leitch I.J."/>
            <person name="Krueger R.R."/>
            <person name="Wing R.A."/>
            <person name="Amiri K.M.A."/>
            <person name="Purugganan M.D."/>
        </authorList>
    </citation>
    <scope>NUCLEOTIDE SEQUENCE [LARGE SCALE GENOMIC DNA]</scope>
    <source>
        <strain evidence="7">cv. Khalas</strain>
    </source>
</reference>
<dbReference type="PRINTS" id="PR00404">
    <property type="entry name" value="MADSDOMAIN"/>
</dbReference>
<dbReference type="PANTHER" id="PTHR11945:SF629">
    <property type="entry name" value="OS02G0164450 PROTEIN"/>
    <property type="match status" value="1"/>
</dbReference>
<evidence type="ECO:0000256" key="5">
    <source>
        <dbReference type="ARBA" id="ARBA00023242"/>
    </source>
</evidence>
<evidence type="ECO:0000256" key="2">
    <source>
        <dbReference type="ARBA" id="ARBA00023015"/>
    </source>
</evidence>
<dbReference type="GO" id="GO:0005634">
    <property type="term" value="C:nucleus"/>
    <property type="evidence" value="ECO:0007669"/>
    <property type="project" value="UniProtKB-SubCell"/>
</dbReference>
<accession>A0A8B9AMV7</accession>
<organism evidence="7 8">
    <name type="scientific">Phoenix dactylifera</name>
    <name type="common">Date palm</name>
    <dbReference type="NCBI Taxonomy" id="42345"/>
    <lineage>
        <taxon>Eukaryota</taxon>
        <taxon>Viridiplantae</taxon>
        <taxon>Streptophyta</taxon>
        <taxon>Embryophyta</taxon>
        <taxon>Tracheophyta</taxon>
        <taxon>Spermatophyta</taxon>
        <taxon>Magnoliopsida</taxon>
        <taxon>Liliopsida</taxon>
        <taxon>Arecaceae</taxon>
        <taxon>Coryphoideae</taxon>
        <taxon>Phoeniceae</taxon>
        <taxon>Phoenix</taxon>
    </lineage>
</organism>
<dbReference type="KEGG" id="pda:120112579"/>
<evidence type="ECO:0000313" key="7">
    <source>
        <dbReference type="Proteomes" id="UP000228380"/>
    </source>
</evidence>
<dbReference type="AlphaFoldDB" id="A0A8B9AMV7"/>
<protein>
    <submittedName>
        <fullName evidence="8">Agamous-like MADS-box protein AGL16</fullName>
    </submittedName>
</protein>
<dbReference type="FunFam" id="3.40.1810.10:FF:000006">
    <property type="entry name" value="Agamous-like MADS-box protein AGL62"/>
    <property type="match status" value="1"/>
</dbReference>
<dbReference type="SUPFAM" id="SSF55455">
    <property type="entry name" value="SRF-like"/>
    <property type="match status" value="1"/>
</dbReference>
<evidence type="ECO:0000313" key="8">
    <source>
        <dbReference type="RefSeq" id="XP_038988091.1"/>
    </source>
</evidence>
<keyword evidence="3" id="KW-0238">DNA-binding</keyword>
<dbReference type="PROSITE" id="PS50066">
    <property type="entry name" value="MADS_BOX_2"/>
    <property type="match status" value="1"/>
</dbReference>
<proteinExistence type="predicted"/>
<evidence type="ECO:0000256" key="4">
    <source>
        <dbReference type="ARBA" id="ARBA00023163"/>
    </source>
</evidence>
<dbReference type="GeneID" id="120112579"/>
<dbReference type="SMART" id="SM00432">
    <property type="entry name" value="MADS"/>
    <property type="match status" value="1"/>
</dbReference>
<dbReference type="GO" id="GO:0000978">
    <property type="term" value="F:RNA polymerase II cis-regulatory region sequence-specific DNA binding"/>
    <property type="evidence" value="ECO:0007669"/>
    <property type="project" value="TreeGrafter"/>
</dbReference>
<dbReference type="Gene3D" id="3.40.1810.10">
    <property type="entry name" value="Transcription factor, MADS-box"/>
    <property type="match status" value="1"/>
</dbReference>
<keyword evidence="5" id="KW-0539">Nucleus</keyword>
<dbReference type="GO" id="GO:0046983">
    <property type="term" value="F:protein dimerization activity"/>
    <property type="evidence" value="ECO:0007669"/>
    <property type="project" value="InterPro"/>
</dbReference>
<dbReference type="PANTHER" id="PTHR11945">
    <property type="entry name" value="MADS BOX PROTEIN"/>
    <property type="match status" value="1"/>
</dbReference>
<keyword evidence="2" id="KW-0805">Transcription regulation</keyword>
<keyword evidence="4" id="KW-0804">Transcription</keyword>
<evidence type="ECO:0000256" key="1">
    <source>
        <dbReference type="ARBA" id="ARBA00004123"/>
    </source>
</evidence>
<dbReference type="Proteomes" id="UP000228380">
    <property type="component" value="Chromosome 11"/>
</dbReference>
<gene>
    <name evidence="8" type="primary">LOC120112579</name>
</gene>
<feature type="domain" description="MADS-box" evidence="6">
    <location>
        <begin position="10"/>
        <end position="70"/>
    </location>
</feature>
<dbReference type="GO" id="GO:0000981">
    <property type="term" value="F:DNA-binding transcription factor activity, RNA polymerase II-specific"/>
    <property type="evidence" value="ECO:0007669"/>
    <property type="project" value="TreeGrafter"/>
</dbReference>
<dbReference type="InterPro" id="IPR036879">
    <property type="entry name" value="TF_MADSbox_sf"/>
</dbReference>
<dbReference type="Pfam" id="PF00319">
    <property type="entry name" value="SRF-TF"/>
    <property type="match status" value="1"/>
</dbReference>
<dbReference type="OrthoDB" id="754767at2759"/>
<dbReference type="RefSeq" id="XP_038988091.1">
    <property type="nucleotide sequence ID" value="XM_039132163.1"/>
</dbReference>
<evidence type="ECO:0000259" key="6">
    <source>
        <dbReference type="PROSITE" id="PS50066"/>
    </source>
</evidence>
<name>A0A8B9AMV7_PHODC</name>
<sequence length="181" mass="19448">MEIARKRCGKGRRKIAMEPIRNRDALYACFSKRRKGIFKKAGELAVLCGIQAAVITLSPGGKPMSFGHPSADAVIDRYLGAPLGQDLAASDEPPSCLDRKPGVPPGGQFWWVDSIHLLDLGDLETIHTSMETIQRAILRKANVLASARAALAGVLAGIQPLAMMNGSDRDPDLYVPSWGGN</sequence>
<comment type="subcellular location">
    <subcellularLocation>
        <location evidence="1">Nucleus</location>
    </subcellularLocation>
</comment>
<reference evidence="8" key="2">
    <citation type="submission" date="2025-08" db="UniProtKB">
        <authorList>
            <consortium name="RefSeq"/>
        </authorList>
    </citation>
    <scope>IDENTIFICATION</scope>
    <source>
        <tissue evidence="8">Young leaves</tissue>
    </source>
</reference>
<dbReference type="InterPro" id="IPR002100">
    <property type="entry name" value="TF_MADSbox"/>
</dbReference>
<evidence type="ECO:0000256" key="3">
    <source>
        <dbReference type="ARBA" id="ARBA00023125"/>
    </source>
</evidence>
<keyword evidence="7" id="KW-1185">Reference proteome</keyword>